<keyword evidence="1" id="KW-1133">Transmembrane helix</keyword>
<proteinExistence type="predicted"/>
<name>A0A164VGB7_9CRUS</name>
<feature type="transmembrane region" description="Helical" evidence="1">
    <location>
        <begin position="7"/>
        <end position="27"/>
    </location>
</feature>
<dbReference type="EMBL" id="LRGB01001361">
    <property type="protein sequence ID" value="KZS12295.1"/>
    <property type="molecule type" value="Genomic_DNA"/>
</dbReference>
<keyword evidence="3" id="KW-1185">Reference proteome</keyword>
<comment type="caution">
    <text evidence="2">The sequence shown here is derived from an EMBL/GenBank/DDBJ whole genome shotgun (WGS) entry which is preliminary data.</text>
</comment>
<evidence type="ECO:0000313" key="3">
    <source>
        <dbReference type="Proteomes" id="UP000076858"/>
    </source>
</evidence>
<sequence length="64" mass="7507">MRGLLQIIAYPSVTFCHTFPFIFTYTFSNMGQTWKWKSKSKYRIQNLVEVIVYESGVKTSYEAA</sequence>
<keyword evidence="1" id="KW-0812">Transmembrane</keyword>
<dbReference type="Proteomes" id="UP000076858">
    <property type="component" value="Unassembled WGS sequence"/>
</dbReference>
<keyword evidence="1" id="KW-0472">Membrane</keyword>
<gene>
    <name evidence="2" type="ORF">APZ42_022404</name>
</gene>
<reference evidence="2 3" key="1">
    <citation type="submission" date="2016-03" db="EMBL/GenBank/DDBJ databases">
        <title>EvidentialGene: Evidence-directed Construction of Genes on Genomes.</title>
        <authorList>
            <person name="Gilbert D.G."/>
            <person name="Choi J.-H."/>
            <person name="Mockaitis K."/>
            <person name="Colbourne J."/>
            <person name="Pfrender M."/>
        </authorList>
    </citation>
    <scope>NUCLEOTIDE SEQUENCE [LARGE SCALE GENOMIC DNA]</scope>
    <source>
        <strain evidence="2 3">Xinb3</strain>
        <tissue evidence="2">Complete organism</tissue>
    </source>
</reference>
<accession>A0A164VGB7</accession>
<evidence type="ECO:0000256" key="1">
    <source>
        <dbReference type="SAM" id="Phobius"/>
    </source>
</evidence>
<dbReference type="AlphaFoldDB" id="A0A164VGB7"/>
<organism evidence="2 3">
    <name type="scientific">Daphnia magna</name>
    <dbReference type="NCBI Taxonomy" id="35525"/>
    <lineage>
        <taxon>Eukaryota</taxon>
        <taxon>Metazoa</taxon>
        <taxon>Ecdysozoa</taxon>
        <taxon>Arthropoda</taxon>
        <taxon>Crustacea</taxon>
        <taxon>Branchiopoda</taxon>
        <taxon>Diplostraca</taxon>
        <taxon>Cladocera</taxon>
        <taxon>Anomopoda</taxon>
        <taxon>Daphniidae</taxon>
        <taxon>Daphnia</taxon>
    </lineage>
</organism>
<protein>
    <submittedName>
        <fullName evidence="2">Uncharacterized protein</fullName>
    </submittedName>
</protein>
<evidence type="ECO:0000313" key="2">
    <source>
        <dbReference type="EMBL" id="KZS12295.1"/>
    </source>
</evidence>